<evidence type="ECO:0000259" key="2">
    <source>
        <dbReference type="Pfam" id="PF09350"/>
    </source>
</evidence>
<dbReference type="GeneID" id="17257333"/>
<keyword evidence="4" id="KW-1185">Reference proteome</keyword>
<dbReference type="PaxDb" id="2903-EOD11056"/>
<name>A0A0D3IIH1_EMIH1</name>
<feature type="domain" description="DnaJ homologue subfamily C member 28 conserved" evidence="2">
    <location>
        <begin position="238"/>
        <end position="301"/>
    </location>
</feature>
<sequence>MITIKAVVPPARDVMLRLRHRVSLSVAAQWSRNMSKASVVASPPAGEATQAPGDSSSGSPTGSGDGKVLGAFGFSRGSKGSGQSLMGSRHRSLTSEQLRALAAGEFEMDNELDGGDVLMEVLAEDSRGGNRRVEFADEALLAEVTDGVARGLPHHFPQENANGEKLLPPPKGPRAAQRHYLTHEGVGTGTVYERERAAATMRLERGMESSFRYRLPEEAKKAREAARRSRARMREHDIVESRIEEAIAAGAFDRLPGAGKPLKDENNVWEQISGEAMAHRILKNAGCAPPWVEQGKAIRLGRQAARAALASAVAELVVSRACRGPSDGDGGGSAAGGAVMGVVLSGSLAGGAWAQATPVEHPFIPRLAPFCVE</sequence>
<dbReference type="Proteomes" id="UP000013827">
    <property type="component" value="Unassembled WGS sequence"/>
</dbReference>
<evidence type="ECO:0000256" key="1">
    <source>
        <dbReference type="SAM" id="MobiDB-lite"/>
    </source>
</evidence>
<organism evidence="3 4">
    <name type="scientific">Emiliania huxleyi (strain CCMP1516)</name>
    <dbReference type="NCBI Taxonomy" id="280463"/>
    <lineage>
        <taxon>Eukaryota</taxon>
        <taxon>Haptista</taxon>
        <taxon>Haptophyta</taxon>
        <taxon>Prymnesiophyceae</taxon>
        <taxon>Isochrysidales</taxon>
        <taxon>Noelaerhabdaceae</taxon>
        <taxon>Emiliania</taxon>
    </lineage>
</organism>
<evidence type="ECO:0000313" key="3">
    <source>
        <dbReference type="EnsemblProtists" id="EOD11056"/>
    </source>
</evidence>
<dbReference type="STRING" id="2903.R1DJQ2"/>
<dbReference type="HOGENOM" id="CLU_742777_0_0_1"/>
<dbReference type="KEGG" id="ehx:EMIHUDRAFT_214828"/>
<protein>
    <recommendedName>
        <fullName evidence="2">DnaJ homologue subfamily C member 28 conserved domain-containing protein</fullName>
    </recommendedName>
</protein>
<dbReference type="InterPro" id="IPR052573">
    <property type="entry name" value="DnaJ_C_subfamily_28"/>
</dbReference>
<reference evidence="3" key="2">
    <citation type="submission" date="2024-10" db="UniProtKB">
        <authorList>
            <consortium name="EnsemblProtists"/>
        </authorList>
    </citation>
    <scope>IDENTIFICATION</scope>
</reference>
<dbReference type="AlphaFoldDB" id="A0A0D3IIH1"/>
<dbReference type="eggNOG" id="KOG0568">
    <property type="taxonomic scope" value="Eukaryota"/>
</dbReference>
<dbReference type="EnsemblProtists" id="EOD11056">
    <property type="protein sequence ID" value="EOD11056"/>
    <property type="gene ID" value="EMIHUDRAFT_214828"/>
</dbReference>
<dbReference type="InterPro" id="IPR018961">
    <property type="entry name" value="DnaJ_homolog_subfam-C_membr-28"/>
</dbReference>
<feature type="region of interest" description="Disordered" evidence="1">
    <location>
        <begin position="38"/>
        <end position="73"/>
    </location>
</feature>
<accession>A0A0D3IIH1</accession>
<dbReference type="RefSeq" id="XP_005763485.1">
    <property type="nucleotide sequence ID" value="XM_005763428.1"/>
</dbReference>
<dbReference type="PANTHER" id="PTHR39158">
    <property type="entry name" value="OS08G0560600 PROTEIN"/>
    <property type="match status" value="1"/>
</dbReference>
<dbReference type="Pfam" id="PF09350">
    <property type="entry name" value="DJC28_CD"/>
    <property type="match status" value="1"/>
</dbReference>
<reference evidence="4" key="1">
    <citation type="journal article" date="2013" name="Nature">
        <title>Pan genome of the phytoplankton Emiliania underpins its global distribution.</title>
        <authorList>
            <person name="Read B.A."/>
            <person name="Kegel J."/>
            <person name="Klute M.J."/>
            <person name="Kuo A."/>
            <person name="Lefebvre S.C."/>
            <person name="Maumus F."/>
            <person name="Mayer C."/>
            <person name="Miller J."/>
            <person name="Monier A."/>
            <person name="Salamov A."/>
            <person name="Young J."/>
            <person name="Aguilar M."/>
            <person name="Claverie J.M."/>
            <person name="Frickenhaus S."/>
            <person name="Gonzalez K."/>
            <person name="Herman E.K."/>
            <person name="Lin Y.C."/>
            <person name="Napier J."/>
            <person name="Ogata H."/>
            <person name="Sarno A.F."/>
            <person name="Shmutz J."/>
            <person name="Schroeder D."/>
            <person name="de Vargas C."/>
            <person name="Verret F."/>
            <person name="von Dassow P."/>
            <person name="Valentin K."/>
            <person name="Van de Peer Y."/>
            <person name="Wheeler G."/>
            <person name="Dacks J.B."/>
            <person name="Delwiche C.F."/>
            <person name="Dyhrman S.T."/>
            <person name="Glockner G."/>
            <person name="John U."/>
            <person name="Richards T."/>
            <person name="Worden A.Z."/>
            <person name="Zhang X."/>
            <person name="Grigoriev I.V."/>
            <person name="Allen A.E."/>
            <person name="Bidle K."/>
            <person name="Borodovsky M."/>
            <person name="Bowler C."/>
            <person name="Brownlee C."/>
            <person name="Cock J.M."/>
            <person name="Elias M."/>
            <person name="Gladyshev V.N."/>
            <person name="Groth M."/>
            <person name="Guda C."/>
            <person name="Hadaegh A."/>
            <person name="Iglesias-Rodriguez M.D."/>
            <person name="Jenkins J."/>
            <person name="Jones B.M."/>
            <person name="Lawson T."/>
            <person name="Leese F."/>
            <person name="Lindquist E."/>
            <person name="Lobanov A."/>
            <person name="Lomsadze A."/>
            <person name="Malik S.B."/>
            <person name="Marsh M.E."/>
            <person name="Mackinder L."/>
            <person name="Mock T."/>
            <person name="Mueller-Roeber B."/>
            <person name="Pagarete A."/>
            <person name="Parker M."/>
            <person name="Probert I."/>
            <person name="Quesneville H."/>
            <person name="Raines C."/>
            <person name="Rensing S.A."/>
            <person name="Riano-Pachon D.M."/>
            <person name="Richier S."/>
            <person name="Rokitta S."/>
            <person name="Shiraiwa Y."/>
            <person name="Soanes D.M."/>
            <person name="van der Giezen M."/>
            <person name="Wahlund T.M."/>
            <person name="Williams B."/>
            <person name="Wilson W."/>
            <person name="Wolfe G."/>
            <person name="Wurch L.L."/>
        </authorList>
    </citation>
    <scope>NUCLEOTIDE SEQUENCE</scope>
</reference>
<evidence type="ECO:0000313" key="4">
    <source>
        <dbReference type="Proteomes" id="UP000013827"/>
    </source>
</evidence>
<proteinExistence type="predicted"/>
<dbReference type="PANTHER" id="PTHR39158:SF1">
    <property type="entry name" value="DNAJ HOMOLOG SUBFAMILY C MEMBER 28"/>
    <property type="match status" value="1"/>
</dbReference>